<sequence length="221" mass="23720">MDQAAPSHASMGSVTLEKPISHQVKGLGRSPNRRGSSRGFVLNRQPKLRLGNGRQKHLGSKKAEAIVDPPDVDAVAHPQQLSIVRKGSALNPSGDQSAMIQEESRRRRLILEEDSDDDMVDAPQKKVAHASLPRKEGSSVDPANLIIPKAAEVDKPAKRKPRRAKAQSLNKAVEEAAPLAESAAVEGLVSSQPAASHGNRKLRKAKYPMADNSQVLGPLRG</sequence>
<organism evidence="2 3">
    <name type="scientific">Linum trigynum</name>
    <dbReference type="NCBI Taxonomy" id="586398"/>
    <lineage>
        <taxon>Eukaryota</taxon>
        <taxon>Viridiplantae</taxon>
        <taxon>Streptophyta</taxon>
        <taxon>Embryophyta</taxon>
        <taxon>Tracheophyta</taxon>
        <taxon>Spermatophyta</taxon>
        <taxon>Magnoliopsida</taxon>
        <taxon>eudicotyledons</taxon>
        <taxon>Gunneridae</taxon>
        <taxon>Pentapetalae</taxon>
        <taxon>rosids</taxon>
        <taxon>fabids</taxon>
        <taxon>Malpighiales</taxon>
        <taxon>Linaceae</taxon>
        <taxon>Linum</taxon>
    </lineage>
</organism>
<evidence type="ECO:0000313" key="3">
    <source>
        <dbReference type="Proteomes" id="UP001497516"/>
    </source>
</evidence>
<dbReference type="AlphaFoldDB" id="A0AAV2CV40"/>
<reference evidence="2 3" key="1">
    <citation type="submission" date="2024-04" db="EMBL/GenBank/DDBJ databases">
        <authorList>
            <person name="Fracassetti M."/>
        </authorList>
    </citation>
    <scope>NUCLEOTIDE SEQUENCE [LARGE SCALE GENOMIC DNA]</scope>
</reference>
<evidence type="ECO:0000313" key="2">
    <source>
        <dbReference type="EMBL" id="CAL1360418.1"/>
    </source>
</evidence>
<name>A0AAV2CV40_9ROSI</name>
<feature type="region of interest" description="Disordered" evidence="1">
    <location>
        <begin position="187"/>
        <end position="221"/>
    </location>
</feature>
<protein>
    <submittedName>
        <fullName evidence="2">Uncharacterized protein</fullName>
    </submittedName>
</protein>
<proteinExistence type="predicted"/>
<keyword evidence="3" id="KW-1185">Reference proteome</keyword>
<evidence type="ECO:0000256" key="1">
    <source>
        <dbReference type="SAM" id="MobiDB-lite"/>
    </source>
</evidence>
<gene>
    <name evidence="2" type="ORF">LTRI10_LOCUS7857</name>
</gene>
<accession>A0AAV2CV40</accession>
<feature type="region of interest" description="Disordered" evidence="1">
    <location>
        <begin position="111"/>
        <end position="171"/>
    </location>
</feature>
<dbReference type="EMBL" id="OZ034814">
    <property type="protein sequence ID" value="CAL1360418.1"/>
    <property type="molecule type" value="Genomic_DNA"/>
</dbReference>
<dbReference type="Proteomes" id="UP001497516">
    <property type="component" value="Chromosome 10"/>
</dbReference>
<feature type="region of interest" description="Disordered" evidence="1">
    <location>
        <begin position="1"/>
        <end position="62"/>
    </location>
</feature>